<dbReference type="AlphaFoldDB" id="A0A0V0SI00"/>
<name>A0A0V0SI00_9BILA</name>
<proteinExistence type="predicted"/>
<organism evidence="2 3">
    <name type="scientific">Trichinella nelsoni</name>
    <dbReference type="NCBI Taxonomy" id="6336"/>
    <lineage>
        <taxon>Eukaryota</taxon>
        <taxon>Metazoa</taxon>
        <taxon>Ecdysozoa</taxon>
        <taxon>Nematoda</taxon>
        <taxon>Enoplea</taxon>
        <taxon>Dorylaimia</taxon>
        <taxon>Trichinellida</taxon>
        <taxon>Trichinellidae</taxon>
        <taxon>Trichinella</taxon>
    </lineage>
</organism>
<evidence type="ECO:0000313" key="3">
    <source>
        <dbReference type="Proteomes" id="UP000054630"/>
    </source>
</evidence>
<accession>A0A0V0SI00</accession>
<comment type="caution">
    <text evidence="2">The sequence shown here is derived from an EMBL/GenBank/DDBJ whole genome shotgun (WGS) entry which is preliminary data.</text>
</comment>
<keyword evidence="3" id="KW-1185">Reference proteome</keyword>
<gene>
    <name evidence="2" type="ORF">T07_3384</name>
</gene>
<evidence type="ECO:0000313" key="2">
    <source>
        <dbReference type="EMBL" id="KRX26202.1"/>
    </source>
</evidence>
<evidence type="ECO:0000256" key="1">
    <source>
        <dbReference type="SAM" id="MobiDB-lite"/>
    </source>
</evidence>
<feature type="region of interest" description="Disordered" evidence="1">
    <location>
        <begin position="55"/>
        <end position="76"/>
    </location>
</feature>
<dbReference type="Proteomes" id="UP000054630">
    <property type="component" value="Unassembled WGS sequence"/>
</dbReference>
<protein>
    <submittedName>
        <fullName evidence="2">Uncharacterized protein</fullName>
    </submittedName>
</protein>
<reference evidence="2 3" key="1">
    <citation type="submission" date="2015-01" db="EMBL/GenBank/DDBJ databases">
        <title>Evolution of Trichinella species and genotypes.</title>
        <authorList>
            <person name="Korhonen P.K."/>
            <person name="Edoardo P."/>
            <person name="Giuseppe L.R."/>
            <person name="Gasser R.B."/>
        </authorList>
    </citation>
    <scope>NUCLEOTIDE SEQUENCE [LARGE SCALE GENOMIC DNA]</scope>
    <source>
        <strain evidence="2">ISS37</strain>
    </source>
</reference>
<dbReference type="EMBL" id="JYDL01000008">
    <property type="protein sequence ID" value="KRX26202.1"/>
    <property type="molecule type" value="Genomic_DNA"/>
</dbReference>
<sequence length="76" mass="8958">MRSSFNVCASQCIIVRRFVRQTTGTGLTVIDWKIGFSRTVFIHQCCYFHVLEQKQQKKSEANENEETCRRKSVRNE</sequence>